<dbReference type="CDD" id="cd09252">
    <property type="entry name" value="AP-3_Mu3_Cterm"/>
    <property type="match status" value="1"/>
</dbReference>
<feature type="compositionally biased region" description="Acidic residues" evidence="5">
    <location>
        <begin position="425"/>
        <end position="434"/>
    </location>
</feature>
<evidence type="ECO:0000313" key="8">
    <source>
        <dbReference type="Proteomes" id="UP000694255"/>
    </source>
</evidence>
<evidence type="ECO:0000256" key="4">
    <source>
        <dbReference type="PIRNR" id="PIRNR005992"/>
    </source>
</evidence>
<evidence type="ECO:0000256" key="3">
    <source>
        <dbReference type="ARBA" id="ARBA00023136"/>
    </source>
</evidence>
<dbReference type="RefSeq" id="XP_049262695.1">
    <property type="nucleotide sequence ID" value="XM_049407903.1"/>
</dbReference>
<evidence type="ECO:0000256" key="2">
    <source>
        <dbReference type="ARBA" id="ARBA00022448"/>
    </source>
</evidence>
<keyword evidence="8" id="KW-1185">Reference proteome</keyword>
<feature type="region of interest" description="Disordered" evidence="5">
    <location>
        <begin position="421"/>
        <end position="443"/>
    </location>
</feature>
<accession>A0A8J5UL27</accession>
<evidence type="ECO:0000313" key="7">
    <source>
        <dbReference type="EMBL" id="KAG7662462.1"/>
    </source>
</evidence>
<dbReference type="GeneID" id="73470793"/>
<comment type="similarity">
    <text evidence="4">Belongs to the adaptor complexes medium subunit family.</text>
</comment>
<dbReference type="InterPro" id="IPR028565">
    <property type="entry name" value="MHD"/>
</dbReference>
<dbReference type="Proteomes" id="UP000694255">
    <property type="component" value="Unassembled WGS sequence"/>
</dbReference>
<keyword evidence="4" id="KW-0653">Protein transport</keyword>
<reference evidence="7 8" key="1">
    <citation type="journal article" date="2021" name="DNA Res.">
        <title>Genome analysis of Candida subhashii reveals its hybrid nature and dual mitochondrial genome conformations.</title>
        <authorList>
            <person name="Mixao V."/>
            <person name="Hegedusova E."/>
            <person name="Saus E."/>
            <person name="Pryszcz L.P."/>
            <person name="Cillingova A."/>
            <person name="Nosek J."/>
            <person name="Gabaldon T."/>
        </authorList>
    </citation>
    <scope>NUCLEOTIDE SEQUENCE [LARGE SCALE GENOMIC DNA]</scope>
    <source>
        <strain evidence="7 8">CBS 10753</strain>
    </source>
</reference>
<sequence length="500" mass="56525">MIEGIYITDATNALIYEYSLSLNVPKFKSLLPKITESSTTTNNTIITLNSQFYLVSQRECSIIIYLLCQSNQEDHQDNPLDPFIFIRRLLETLHDYFGELKNPNKIEANNDTLTLLLYQMLDDTIPYTTDFNKLKDLVAYKSLLSKLLSSASSTAGRATAALQPQSQSDRHSSPGSSIAAMQGKDLISDIPWRRANVRHTNNEMFVDVIETVNVILKPTPKSPQQGAHFDSAFYSSSNKTSNQENYMISGSIDGEINFISRLSGVPLLQLVFNSLTARQIMLPSFHQCVNRDAWKERHGILSFVPPDGKCTLMKYQIDLYDQFQSNQQRMGVLRQTTLDVDFKCHDNSNEFEIRLLFGNKLSKIDSITVEIVCESFDDQIKINRITHGDYRYKGHGKGEWNLRQLKSGVLPVFHGSVISSRNVDEEKEEEDEGNDSQIKNHSKHAKPSYIRLIYSHKGAVPSGLKVDTLKIVSAKGLGESVKPYKGVKYITKSGDFIIRT</sequence>
<evidence type="ECO:0000259" key="6">
    <source>
        <dbReference type="PROSITE" id="PS51072"/>
    </source>
</evidence>
<protein>
    <recommendedName>
        <fullName evidence="6">MHD domain-containing protein</fullName>
    </recommendedName>
</protein>
<dbReference type="Pfam" id="PF00928">
    <property type="entry name" value="Adap_comp_sub"/>
    <property type="match status" value="1"/>
</dbReference>
<evidence type="ECO:0000256" key="5">
    <source>
        <dbReference type="SAM" id="MobiDB-lite"/>
    </source>
</evidence>
<comment type="subcellular location">
    <subcellularLocation>
        <location evidence="1">Endomembrane system</location>
    </subcellularLocation>
</comment>
<feature type="domain" description="MHD" evidence="6">
    <location>
        <begin position="224"/>
        <end position="499"/>
    </location>
</feature>
<dbReference type="OrthoDB" id="870at2759"/>
<keyword evidence="3" id="KW-0472">Membrane</keyword>
<comment type="caution">
    <text evidence="7">The sequence shown here is derived from an EMBL/GenBank/DDBJ whole genome shotgun (WGS) entry which is preliminary data.</text>
</comment>
<name>A0A8J5UL27_9ASCO</name>
<dbReference type="EMBL" id="JAGSYN010000178">
    <property type="protein sequence ID" value="KAG7662462.1"/>
    <property type="molecule type" value="Genomic_DNA"/>
</dbReference>
<dbReference type="AlphaFoldDB" id="A0A8J5UL27"/>
<dbReference type="PROSITE" id="PS51072">
    <property type="entry name" value="MHD"/>
    <property type="match status" value="1"/>
</dbReference>
<gene>
    <name evidence="7" type="ORF">J8A68_003993</name>
</gene>
<feature type="region of interest" description="Disordered" evidence="5">
    <location>
        <begin position="159"/>
        <end position="178"/>
    </location>
</feature>
<dbReference type="InterPro" id="IPR050431">
    <property type="entry name" value="Adaptor_comp_med_subunit"/>
</dbReference>
<dbReference type="InterPro" id="IPR001392">
    <property type="entry name" value="Clathrin_mu"/>
</dbReference>
<keyword evidence="2 4" id="KW-0813">Transport</keyword>
<dbReference type="PIRSF" id="PIRSF005992">
    <property type="entry name" value="Clathrin_mu"/>
    <property type="match status" value="1"/>
</dbReference>
<evidence type="ECO:0000256" key="1">
    <source>
        <dbReference type="ARBA" id="ARBA00004308"/>
    </source>
</evidence>
<organism evidence="7 8">
    <name type="scientific">[Candida] subhashii</name>
    <dbReference type="NCBI Taxonomy" id="561895"/>
    <lineage>
        <taxon>Eukaryota</taxon>
        <taxon>Fungi</taxon>
        <taxon>Dikarya</taxon>
        <taxon>Ascomycota</taxon>
        <taxon>Saccharomycotina</taxon>
        <taxon>Pichiomycetes</taxon>
        <taxon>Debaryomycetaceae</taxon>
        <taxon>Spathaspora</taxon>
    </lineage>
</organism>
<proteinExistence type="inferred from homology"/>
<dbReference type="PANTHER" id="PTHR10529">
    <property type="entry name" value="AP COMPLEX SUBUNIT MU"/>
    <property type="match status" value="1"/>
</dbReference>